<dbReference type="InterPro" id="IPR052709">
    <property type="entry name" value="Transposase-MT_Hybrid"/>
</dbReference>
<dbReference type="Pfam" id="PF01359">
    <property type="entry name" value="Transposase_1"/>
    <property type="match status" value="1"/>
</dbReference>
<keyword evidence="5" id="KW-1185">Reference proteome</keyword>
<dbReference type="PANTHER" id="PTHR46060:SF1">
    <property type="entry name" value="MARINER MOS1 TRANSPOSASE-LIKE PROTEIN"/>
    <property type="match status" value="1"/>
</dbReference>
<keyword evidence="2" id="KW-0175">Coiled coil</keyword>
<name>A0AAV3YDT9_9GAST</name>
<dbReference type="AlphaFoldDB" id="A0AAV3YDT9"/>
<dbReference type="Gene3D" id="3.30.420.10">
    <property type="entry name" value="Ribonuclease H-like superfamily/Ribonuclease H"/>
    <property type="match status" value="1"/>
</dbReference>
<dbReference type="InterPro" id="IPR016186">
    <property type="entry name" value="C-type_lectin-like/link_sf"/>
</dbReference>
<dbReference type="PANTHER" id="PTHR46060">
    <property type="entry name" value="MARINER MOS1 TRANSPOSASE-LIKE PROTEIN"/>
    <property type="match status" value="1"/>
</dbReference>
<dbReference type="PROSITE" id="PS00615">
    <property type="entry name" value="C_TYPE_LECTIN_1"/>
    <property type="match status" value="1"/>
</dbReference>
<dbReference type="GO" id="GO:0003676">
    <property type="term" value="F:nucleic acid binding"/>
    <property type="evidence" value="ECO:0007669"/>
    <property type="project" value="InterPro"/>
</dbReference>
<feature type="domain" description="C-type lectin" evidence="3">
    <location>
        <begin position="196"/>
        <end position="316"/>
    </location>
</feature>
<reference evidence="4 5" key="1">
    <citation type="journal article" date="2021" name="Elife">
        <title>Chloroplast acquisition without the gene transfer in kleptoplastic sea slugs, Plakobranchus ocellatus.</title>
        <authorList>
            <person name="Maeda T."/>
            <person name="Takahashi S."/>
            <person name="Yoshida T."/>
            <person name="Shimamura S."/>
            <person name="Takaki Y."/>
            <person name="Nagai Y."/>
            <person name="Toyoda A."/>
            <person name="Suzuki Y."/>
            <person name="Arimoto A."/>
            <person name="Ishii H."/>
            <person name="Satoh N."/>
            <person name="Nishiyama T."/>
            <person name="Hasebe M."/>
            <person name="Maruyama T."/>
            <person name="Minagawa J."/>
            <person name="Obokata J."/>
            <person name="Shigenobu S."/>
        </authorList>
    </citation>
    <scope>NUCLEOTIDE SEQUENCE [LARGE SCALE GENOMIC DNA]</scope>
</reference>
<dbReference type="InterPro" id="IPR036397">
    <property type="entry name" value="RNaseH_sf"/>
</dbReference>
<feature type="coiled-coil region" evidence="2">
    <location>
        <begin position="133"/>
        <end position="174"/>
    </location>
</feature>
<dbReference type="CDD" id="cd00037">
    <property type="entry name" value="CLECT"/>
    <property type="match status" value="1"/>
</dbReference>
<dbReference type="InterPro" id="IPR018378">
    <property type="entry name" value="C-type_lectin_CS"/>
</dbReference>
<evidence type="ECO:0000313" key="4">
    <source>
        <dbReference type="EMBL" id="GFN80607.1"/>
    </source>
</evidence>
<dbReference type="PROSITE" id="PS50041">
    <property type="entry name" value="C_TYPE_LECTIN_2"/>
    <property type="match status" value="1"/>
</dbReference>
<evidence type="ECO:0000256" key="2">
    <source>
        <dbReference type="SAM" id="Coils"/>
    </source>
</evidence>
<keyword evidence="1" id="KW-1015">Disulfide bond</keyword>
<dbReference type="Proteomes" id="UP000735302">
    <property type="component" value="Unassembled WGS sequence"/>
</dbReference>
<proteinExistence type="predicted"/>
<dbReference type="Pfam" id="PF00059">
    <property type="entry name" value="Lectin_C"/>
    <property type="match status" value="1"/>
</dbReference>
<dbReference type="InterPro" id="IPR016187">
    <property type="entry name" value="CTDL_fold"/>
</dbReference>
<organism evidence="4 5">
    <name type="scientific">Plakobranchus ocellatus</name>
    <dbReference type="NCBI Taxonomy" id="259542"/>
    <lineage>
        <taxon>Eukaryota</taxon>
        <taxon>Metazoa</taxon>
        <taxon>Spiralia</taxon>
        <taxon>Lophotrochozoa</taxon>
        <taxon>Mollusca</taxon>
        <taxon>Gastropoda</taxon>
        <taxon>Heterobranchia</taxon>
        <taxon>Euthyneura</taxon>
        <taxon>Panpulmonata</taxon>
        <taxon>Sacoglossa</taxon>
        <taxon>Placobranchoidea</taxon>
        <taxon>Plakobranchidae</taxon>
        <taxon>Plakobranchus</taxon>
    </lineage>
</organism>
<gene>
    <name evidence="4" type="ORF">PoB_000711300</name>
</gene>
<evidence type="ECO:0000256" key="1">
    <source>
        <dbReference type="ARBA" id="ARBA00023157"/>
    </source>
</evidence>
<protein>
    <submittedName>
        <fullName evidence="4">Mariner mos1 transposase</fullName>
    </submittedName>
</protein>
<evidence type="ECO:0000259" key="3">
    <source>
        <dbReference type="PROSITE" id="PS50041"/>
    </source>
</evidence>
<dbReference type="Gene3D" id="3.10.100.10">
    <property type="entry name" value="Mannose-Binding Protein A, subunit A"/>
    <property type="match status" value="1"/>
</dbReference>
<dbReference type="InterPro" id="IPR001304">
    <property type="entry name" value="C-type_lectin-like"/>
</dbReference>
<evidence type="ECO:0000313" key="5">
    <source>
        <dbReference type="Proteomes" id="UP000735302"/>
    </source>
</evidence>
<dbReference type="InterPro" id="IPR001888">
    <property type="entry name" value="Transposase_1"/>
</dbReference>
<dbReference type="EMBL" id="BLXT01000825">
    <property type="protein sequence ID" value="GFN80607.1"/>
    <property type="molecule type" value="Genomic_DNA"/>
</dbReference>
<dbReference type="SUPFAM" id="SSF56436">
    <property type="entry name" value="C-type lectin-like"/>
    <property type="match status" value="1"/>
</dbReference>
<accession>A0AAV3YDT9</accession>
<sequence>MRLIDMEAPSSPVTKKFKVQQSATKMMATVFWDSREMILLDILPKGESFNADQYCEIIDRLRHAVRRKRPGLLCSRVVLQHDNETPHTAKHTKEWLEPATMSLQSALLLLGVLMISSPLAKANGGCCGVAERLEKATEEVELLEEGVEGAAKKLEEEMELVSDSSEKIHDLEARIQGLYTILSIHPLFYVPSAVYKNEKVYTLSRRNEAFNLEKMNNYCKGMGGYLAEIDDAEELEFVASKVASITRNLVYIGTNDVDEEGKYVQYNSKKPLPDGLKWKAGNPDNYGGDPGEDCVNLTVAGLNDLDCKRQARFICEIPIV</sequence>
<comment type="caution">
    <text evidence="4">The sequence shown here is derived from an EMBL/GenBank/DDBJ whole genome shotgun (WGS) entry which is preliminary data.</text>
</comment>
<dbReference type="SMART" id="SM00034">
    <property type="entry name" value="CLECT"/>
    <property type="match status" value="1"/>
</dbReference>